<dbReference type="SFLD" id="SFLDS00029">
    <property type="entry name" value="Radical_SAM"/>
    <property type="match status" value="1"/>
</dbReference>
<feature type="region of interest" description="Disordered" evidence="11">
    <location>
        <begin position="1"/>
        <end position="37"/>
    </location>
</feature>
<keyword evidence="4 10" id="KW-0349">Heme</keyword>
<dbReference type="CDD" id="cd01335">
    <property type="entry name" value="Radical_SAM"/>
    <property type="match status" value="1"/>
</dbReference>
<feature type="compositionally biased region" description="Basic residues" evidence="11">
    <location>
        <begin position="1"/>
        <end position="11"/>
    </location>
</feature>
<keyword evidence="10" id="KW-0004">4Fe-4S</keyword>
<evidence type="ECO:0000256" key="3">
    <source>
        <dbReference type="ARBA" id="ARBA00017228"/>
    </source>
</evidence>
<evidence type="ECO:0000256" key="2">
    <source>
        <dbReference type="ARBA" id="ARBA00006100"/>
    </source>
</evidence>
<dbReference type="SFLD" id="SFLDF00288">
    <property type="entry name" value="HemN-like__clustered_with_nucl"/>
    <property type="match status" value="1"/>
</dbReference>
<dbReference type="AlphaFoldDB" id="A0A1I6NXS1"/>
<evidence type="ECO:0000313" key="13">
    <source>
        <dbReference type="EMBL" id="SFS32685.1"/>
    </source>
</evidence>
<evidence type="ECO:0000256" key="8">
    <source>
        <dbReference type="ARBA" id="ARBA00023014"/>
    </source>
</evidence>
<dbReference type="STRING" id="871741.SAMN05192570_0632"/>
<dbReference type="NCBIfam" id="TIGR00539">
    <property type="entry name" value="hemN_rel"/>
    <property type="match status" value="1"/>
</dbReference>
<keyword evidence="6 10" id="KW-0479">Metal-binding</keyword>
<dbReference type="GO" id="GO:0004109">
    <property type="term" value="F:coproporphyrinogen oxidase activity"/>
    <property type="evidence" value="ECO:0007669"/>
    <property type="project" value="InterPro"/>
</dbReference>
<dbReference type="GO" id="GO:0046872">
    <property type="term" value="F:metal ion binding"/>
    <property type="evidence" value="ECO:0007669"/>
    <property type="project" value="UniProtKB-UniRule"/>
</dbReference>
<evidence type="ECO:0000313" key="14">
    <source>
        <dbReference type="Proteomes" id="UP000198788"/>
    </source>
</evidence>
<dbReference type="InterPro" id="IPR034505">
    <property type="entry name" value="Coproporphyrinogen-III_oxidase"/>
</dbReference>
<dbReference type="Proteomes" id="UP000198788">
    <property type="component" value="Unassembled WGS sequence"/>
</dbReference>
<dbReference type="InterPro" id="IPR010723">
    <property type="entry name" value="HemN_C"/>
</dbReference>
<dbReference type="PANTHER" id="PTHR13932:SF5">
    <property type="entry name" value="RADICAL S-ADENOSYL METHIONINE DOMAIN-CONTAINING PROTEIN 1, MITOCHONDRIAL"/>
    <property type="match status" value="1"/>
</dbReference>
<gene>
    <name evidence="13" type="ORF">SAMN05192570_0632</name>
</gene>
<keyword evidence="8 10" id="KW-0411">Iron-sulfur</keyword>
<dbReference type="Gene3D" id="3.20.20.70">
    <property type="entry name" value="Aldolase class I"/>
    <property type="match status" value="1"/>
</dbReference>
<evidence type="ECO:0000256" key="7">
    <source>
        <dbReference type="ARBA" id="ARBA00023004"/>
    </source>
</evidence>
<feature type="compositionally biased region" description="Polar residues" evidence="11">
    <location>
        <begin position="12"/>
        <end position="28"/>
    </location>
</feature>
<dbReference type="InterPro" id="IPR006638">
    <property type="entry name" value="Elp3/MiaA/NifB-like_rSAM"/>
</dbReference>
<dbReference type="Pfam" id="PF06969">
    <property type="entry name" value="HemN_C"/>
    <property type="match status" value="1"/>
</dbReference>
<dbReference type="PANTHER" id="PTHR13932">
    <property type="entry name" value="COPROPORPHYRINIGEN III OXIDASE"/>
    <property type="match status" value="1"/>
</dbReference>
<comment type="subcellular location">
    <subcellularLocation>
        <location evidence="10">Cytoplasm</location>
    </subcellularLocation>
</comment>
<comment type="similarity">
    <text evidence="2">Belongs to the anaerobic coproporphyrinogen-III oxidase family. HemW subfamily.</text>
</comment>
<evidence type="ECO:0000259" key="12">
    <source>
        <dbReference type="PROSITE" id="PS51918"/>
    </source>
</evidence>
<dbReference type="SUPFAM" id="SSF102114">
    <property type="entry name" value="Radical SAM enzymes"/>
    <property type="match status" value="1"/>
</dbReference>
<dbReference type="SFLD" id="SFLDF00562">
    <property type="entry name" value="HemN-like__clustered_with_heat"/>
    <property type="match status" value="1"/>
</dbReference>
<dbReference type="EMBL" id="FOZV01000001">
    <property type="protein sequence ID" value="SFS32685.1"/>
    <property type="molecule type" value="Genomic_DNA"/>
</dbReference>
<comment type="cofactor">
    <cofactor evidence="1">
        <name>[4Fe-4S] cluster</name>
        <dbReference type="ChEBI" id="CHEBI:49883"/>
    </cofactor>
</comment>
<dbReference type="SMART" id="SM00729">
    <property type="entry name" value="Elp3"/>
    <property type="match status" value="1"/>
</dbReference>
<reference evidence="14" key="1">
    <citation type="submission" date="2016-10" db="EMBL/GenBank/DDBJ databases">
        <authorList>
            <person name="Varghese N."/>
            <person name="Submissions S."/>
        </authorList>
    </citation>
    <scope>NUCLEOTIDE SEQUENCE [LARGE SCALE GENOMIC DNA]</scope>
    <source>
        <strain evidence="14">CGMCC 1.10683</strain>
    </source>
</reference>
<dbReference type="InterPro" id="IPR058240">
    <property type="entry name" value="rSAM_sf"/>
</dbReference>
<comment type="function">
    <text evidence="10">Probably acts as a heme chaperone, transferring heme to an unknown acceptor. Binds one molecule of heme per monomer, possibly covalently. Binds 1 [4Fe-4S] cluster. The cluster is coordinated with 3 cysteines and an exchangeable S-adenosyl-L-methionine.</text>
</comment>
<keyword evidence="5 10" id="KW-0949">S-adenosyl-L-methionine</keyword>
<evidence type="ECO:0000256" key="5">
    <source>
        <dbReference type="ARBA" id="ARBA00022691"/>
    </source>
</evidence>
<evidence type="ECO:0000256" key="11">
    <source>
        <dbReference type="SAM" id="MobiDB-lite"/>
    </source>
</evidence>
<dbReference type="GO" id="GO:0051539">
    <property type="term" value="F:4 iron, 4 sulfur cluster binding"/>
    <property type="evidence" value="ECO:0007669"/>
    <property type="project" value="UniProtKB-UniRule"/>
</dbReference>
<name>A0A1I6NXS1_9CAUL</name>
<keyword evidence="7 10" id="KW-0408">Iron</keyword>
<dbReference type="GO" id="GO:0006779">
    <property type="term" value="P:porphyrin-containing compound biosynthetic process"/>
    <property type="evidence" value="ECO:0007669"/>
    <property type="project" value="InterPro"/>
</dbReference>
<feature type="domain" description="Radical SAM core" evidence="12">
    <location>
        <begin position="34"/>
        <end position="273"/>
    </location>
</feature>
<evidence type="ECO:0000256" key="6">
    <source>
        <dbReference type="ARBA" id="ARBA00022723"/>
    </source>
</evidence>
<evidence type="ECO:0000256" key="4">
    <source>
        <dbReference type="ARBA" id="ARBA00022617"/>
    </source>
</evidence>
<dbReference type="Pfam" id="PF04055">
    <property type="entry name" value="Radical_SAM"/>
    <property type="match status" value="1"/>
</dbReference>
<proteinExistence type="inferred from homology"/>
<dbReference type="InterPro" id="IPR007197">
    <property type="entry name" value="rSAM"/>
</dbReference>
<organism evidence="13 14">
    <name type="scientific">Brevundimonas viscosa</name>
    <dbReference type="NCBI Taxonomy" id="871741"/>
    <lineage>
        <taxon>Bacteria</taxon>
        <taxon>Pseudomonadati</taxon>
        <taxon>Pseudomonadota</taxon>
        <taxon>Alphaproteobacteria</taxon>
        <taxon>Caulobacterales</taxon>
        <taxon>Caulobacteraceae</taxon>
        <taxon>Brevundimonas</taxon>
    </lineage>
</organism>
<sequence>MPGSTPKRRLRLQNTTVANHQPPITSHQPPRPPMPSHPASDVALYVHWPYCSRICPYCDFNVVRDRGRVEEQARLAEAILRDLEAQAALTGSRRLASVFFGGGTPSLMDPAAVAAVVARARSLFPSTGDIEISLEANPTDAEADRFAALAAAGVNRLSMGVQALDDDALARLGRNHSADEARRAVAVAARAFPRLSIDLIYARPGQTVAAWTAELREALDLGFEHVSPYQLTIEPETAFGRAFRRGTLVPPDEDLAAALYETTQTVLKAAGFEAYEVSNHARGIAARSAHNLHVWRGGDYLGVGPGAHGRLTLDGTRTATVACRGISDYIAGVAAGTPWSERTALSPAEAAEERVLLGLRTVEGAALADLETLGRSPDRAPLADLLADGFLVRTGRRVAATARGRPVLDGVLKALLT</sequence>
<dbReference type="GO" id="GO:0005737">
    <property type="term" value="C:cytoplasm"/>
    <property type="evidence" value="ECO:0007669"/>
    <property type="project" value="UniProtKB-SubCell"/>
</dbReference>
<evidence type="ECO:0000256" key="9">
    <source>
        <dbReference type="ARBA" id="ARBA00023186"/>
    </source>
</evidence>
<evidence type="ECO:0000256" key="1">
    <source>
        <dbReference type="ARBA" id="ARBA00001966"/>
    </source>
</evidence>
<dbReference type="SFLD" id="SFLDG01082">
    <property type="entry name" value="B12-binding_domain_containing"/>
    <property type="match status" value="1"/>
</dbReference>
<accession>A0A1I6NXS1</accession>
<keyword evidence="14" id="KW-1185">Reference proteome</keyword>
<keyword evidence="10" id="KW-0963">Cytoplasm</keyword>
<protein>
    <recommendedName>
        <fullName evidence="3 10">Heme chaperone HemW</fullName>
    </recommendedName>
</protein>
<keyword evidence="9 10" id="KW-0143">Chaperone</keyword>
<dbReference type="InterPro" id="IPR013785">
    <property type="entry name" value="Aldolase_TIM"/>
</dbReference>
<dbReference type="InterPro" id="IPR004559">
    <property type="entry name" value="HemW-like"/>
</dbReference>
<evidence type="ECO:0000256" key="10">
    <source>
        <dbReference type="RuleBase" id="RU364116"/>
    </source>
</evidence>
<dbReference type="PROSITE" id="PS51918">
    <property type="entry name" value="RADICAL_SAM"/>
    <property type="match status" value="1"/>
</dbReference>
<dbReference type="SFLD" id="SFLDG01065">
    <property type="entry name" value="anaerobic_coproporphyrinogen-I"/>
    <property type="match status" value="1"/>
</dbReference>